<dbReference type="InterPro" id="IPR003607">
    <property type="entry name" value="HD/PDEase_dom"/>
</dbReference>
<evidence type="ECO:0000313" key="3">
    <source>
        <dbReference type="Proteomes" id="UP000250796"/>
    </source>
</evidence>
<evidence type="ECO:0000259" key="1">
    <source>
        <dbReference type="PROSITE" id="PS51831"/>
    </source>
</evidence>
<reference evidence="2 3" key="1">
    <citation type="submission" date="2017-01" db="EMBL/GenBank/DDBJ databases">
        <authorList>
            <person name="Erauso G."/>
        </authorList>
    </citation>
    <scope>NUCLEOTIDE SEQUENCE [LARGE SCALE GENOMIC DNA]</scope>
    <source>
        <strain evidence="2">MESINF1</strain>
    </source>
</reference>
<dbReference type="EMBL" id="LS974202">
    <property type="protein sequence ID" value="SSC12490.1"/>
    <property type="molecule type" value="Genomic_DNA"/>
</dbReference>
<organism evidence="2 3">
    <name type="scientific">Mesotoga infera</name>
    <dbReference type="NCBI Taxonomy" id="1236046"/>
    <lineage>
        <taxon>Bacteria</taxon>
        <taxon>Thermotogati</taxon>
        <taxon>Thermotogota</taxon>
        <taxon>Thermotogae</taxon>
        <taxon>Kosmotogales</taxon>
        <taxon>Kosmotogaceae</taxon>
        <taxon>Mesotoga</taxon>
    </lineage>
</organism>
<dbReference type="AlphaFoldDB" id="A0A7Z7LFN8"/>
<feature type="domain" description="HD" evidence="1">
    <location>
        <begin position="33"/>
        <end position="136"/>
    </location>
</feature>
<keyword evidence="3" id="KW-1185">Reference proteome</keyword>
<sequence length="216" mass="24241">MKIAQLFERHPELEEIYGLVRIAFEASRDPAHDLYHVVRVTENAVEIALGEDESVEIAALAALLHDIKRPSEDIDGLDHATEGGKYALKVLLSMGYAYDIASEVALSIRDHRFSSGREPGSATGKILQDADRLDAIGAIAIARVFSYSGKVGRPLHSPDLSPRDRYEGFSTSAINHFHEKILRITPESFWTGTGRELARERYEFTVAFVERFLKEW</sequence>
<dbReference type="SUPFAM" id="SSF109604">
    <property type="entry name" value="HD-domain/PDEase-like"/>
    <property type="match status" value="1"/>
</dbReference>
<protein>
    <submittedName>
        <fullName evidence="2">Putative domain HDIG-containing protein</fullName>
    </submittedName>
</protein>
<dbReference type="KEGG" id="minf:MESINF_1041"/>
<accession>A0A7Z7LFN8</accession>
<dbReference type="PROSITE" id="PS51831">
    <property type="entry name" value="HD"/>
    <property type="match status" value="1"/>
</dbReference>
<dbReference type="Gene3D" id="1.10.3210.50">
    <property type="match status" value="1"/>
</dbReference>
<name>A0A7Z7LFN8_9BACT</name>
<gene>
    <name evidence="2" type="ORF">MESINF_1041</name>
</gene>
<dbReference type="RefSeq" id="WP_231936872.1">
    <property type="nucleotide sequence ID" value="NZ_LS974202.1"/>
</dbReference>
<dbReference type="InterPro" id="IPR006674">
    <property type="entry name" value="HD_domain"/>
</dbReference>
<dbReference type="Pfam" id="PF01966">
    <property type="entry name" value="HD"/>
    <property type="match status" value="1"/>
</dbReference>
<dbReference type="SMART" id="SM00471">
    <property type="entry name" value="HDc"/>
    <property type="match status" value="1"/>
</dbReference>
<dbReference type="CDD" id="cd00077">
    <property type="entry name" value="HDc"/>
    <property type="match status" value="1"/>
</dbReference>
<proteinExistence type="predicted"/>
<dbReference type="PANTHER" id="PTHR33594">
    <property type="entry name" value="SUPERFAMILY HYDROLASE, PUTATIVE (AFU_ORTHOLOGUE AFUA_1G03035)-RELATED"/>
    <property type="match status" value="1"/>
</dbReference>
<dbReference type="Proteomes" id="UP000250796">
    <property type="component" value="Chromosome MESINF"/>
</dbReference>
<dbReference type="PANTHER" id="PTHR33594:SF1">
    <property type="entry name" value="HD_PDEASE DOMAIN-CONTAINING PROTEIN"/>
    <property type="match status" value="1"/>
</dbReference>
<evidence type="ECO:0000313" key="2">
    <source>
        <dbReference type="EMBL" id="SSC12490.1"/>
    </source>
</evidence>